<organism evidence="1">
    <name type="scientific">viral metagenome</name>
    <dbReference type="NCBI Taxonomy" id="1070528"/>
    <lineage>
        <taxon>unclassified sequences</taxon>
        <taxon>metagenomes</taxon>
        <taxon>organismal metagenomes</taxon>
    </lineage>
</organism>
<sequence length="59" mass="6953">MKNKPCLKEINPEEYPGIYLGKPYEYDPNYGGCIDCPNKCTKPKLKRRENNCDQRTKEK</sequence>
<dbReference type="EMBL" id="MT142656">
    <property type="protein sequence ID" value="QJA86732.1"/>
    <property type="molecule type" value="Genomic_DNA"/>
</dbReference>
<accession>A0A6M3KYH0</accession>
<protein>
    <submittedName>
        <fullName evidence="1">Uncharacterized protein</fullName>
    </submittedName>
</protein>
<gene>
    <name evidence="1" type="ORF">MM415B03125_0010</name>
</gene>
<dbReference type="AlphaFoldDB" id="A0A6M3KYH0"/>
<proteinExistence type="predicted"/>
<evidence type="ECO:0000313" key="1">
    <source>
        <dbReference type="EMBL" id="QJA86732.1"/>
    </source>
</evidence>
<name>A0A6M3KYH0_9ZZZZ</name>
<reference evidence="1" key="1">
    <citation type="submission" date="2020-03" db="EMBL/GenBank/DDBJ databases">
        <title>The deep terrestrial virosphere.</title>
        <authorList>
            <person name="Holmfeldt K."/>
            <person name="Nilsson E."/>
            <person name="Simone D."/>
            <person name="Lopez-Fernandez M."/>
            <person name="Wu X."/>
            <person name="de Brujin I."/>
            <person name="Lundin D."/>
            <person name="Andersson A."/>
            <person name="Bertilsson S."/>
            <person name="Dopson M."/>
        </authorList>
    </citation>
    <scope>NUCLEOTIDE SEQUENCE</scope>
    <source>
        <strain evidence="1">MM415B03125</strain>
    </source>
</reference>